<dbReference type="Pfam" id="PF03992">
    <property type="entry name" value="ABM"/>
    <property type="match status" value="1"/>
</dbReference>
<proteinExistence type="predicted"/>
<protein>
    <submittedName>
        <fullName evidence="2">Antibiotic biosynthesis monooxygenase</fullName>
    </submittedName>
</protein>
<evidence type="ECO:0000259" key="1">
    <source>
        <dbReference type="PROSITE" id="PS51725"/>
    </source>
</evidence>
<dbReference type="RefSeq" id="WP_200131325.1">
    <property type="nucleotide sequence ID" value="NZ_JAEHOI010000002.1"/>
</dbReference>
<dbReference type="AlphaFoldDB" id="A0A934QBJ7"/>
<evidence type="ECO:0000313" key="2">
    <source>
        <dbReference type="EMBL" id="MBK0421138.1"/>
    </source>
</evidence>
<sequence length="103" mass="11163">MTFANVGTLGTVPGKREELVQILTRRSSELCEMGCLLYEVGTNEDSPDTVFVMELWETAEAHRASLQLDSVRAAIAEARPLLSGEMGGFSFDVAGSPLRVELS</sequence>
<dbReference type="EMBL" id="JAEHOI010000002">
    <property type="protein sequence ID" value="MBK0421138.1"/>
    <property type="molecule type" value="Genomic_DNA"/>
</dbReference>
<gene>
    <name evidence="2" type="ORF">JD292_03460</name>
</gene>
<evidence type="ECO:0000313" key="3">
    <source>
        <dbReference type="Proteomes" id="UP000618733"/>
    </source>
</evidence>
<keyword evidence="3" id="KW-1185">Reference proteome</keyword>
<keyword evidence="2" id="KW-0503">Monooxygenase</keyword>
<dbReference type="InterPro" id="IPR011008">
    <property type="entry name" value="Dimeric_a/b-barrel"/>
</dbReference>
<dbReference type="GO" id="GO:0004497">
    <property type="term" value="F:monooxygenase activity"/>
    <property type="evidence" value="ECO:0007669"/>
    <property type="project" value="UniProtKB-KW"/>
</dbReference>
<dbReference type="Gene3D" id="3.30.70.100">
    <property type="match status" value="1"/>
</dbReference>
<organism evidence="2 3">
    <name type="scientific">Leucobacter edaphi</name>
    <dbReference type="NCBI Taxonomy" id="2796472"/>
    <lineage>
        <taxon>Bacteria</taxon>
        <taxon>Bacillati</taxon>
        <taxon>Actinomycetota</taxon>
        <taxon>Actinomycetes</taxon>
        <taxon>Micrococcales</taxon>
        <taxon>Microbacteriaceae</taxon>
        <taxon>Leucobacter</taxon>
    </lineage>
</organism>
<comment type="caution">
    <text evidence="2">The sequence shown here is derived from an EMBL/GenBank/DDBJ whole genome shotgun (WGS) entry which is preliminary data.</text>
</comment>
<dbReference type="SUPFAM" id="SSF54909">
    <property type="entry name" value="Dimeric alpha+beta barrel"/>
    <property type="match status" value="1"/>
</dbReference>
<dbReference type="Proteomes" id="UP000618733">
    <property type="component" value="Unassembled WGS sequence"/>
</dbReference>
<name>A0A934QBJ7_9MICO</name>
<feature type="domain" description="ABM" evidence="1">
    <location>
        <begin position="3"/>
        <end position="91"/>
    </location>
</feature>
<accession>A0A934QBJ7</accession>
<keyword evidence="2" id="KW-0560">Oxidoreductase</keyword>
<dbReference type="InterPro" id="IPR007138">
    <property type="entry name" value="ABM_dom"/>
</dbReference>
<reference evidence="2" key="1">
    <citation type="submission" date="2020-12" db="EMBL/GenBank/DDBJ databases">
        <title>Leucobacter sp. CAS2, isolated from Chromium sludge.</title>
        <authorList>
            <person name="Xu Z."/>
        </authorList>
    </citation>
    <scope>NUCLEOTIDE SEQUENCE</scope>
    <source>
        <strain evidence="2">CSA2</strain>
    </source>
</reference>
<dbReference type="PROSITE" id="PS51725">
    <property type="entry name" value="ABM"/>
    <property type="match status" value="1"/>
</dbReference>